<dbReference type="InterPro" id="IPR006530">
    <property type="entry name" value="YD"/>
</dbReference>
<dbReference type="InterPro" id="IPR022385">
    <property type="entry name" value="Rhs_assc_core"/>
</dbReference>
<dbReference type="NCBIfam" id="TIGR01643">
    <property type="entry name" value="YD_repeat_2x"/>
    <property type="match status" value="12"/>
</dbReference>
<dbReference type="Proteomes" id="UP001589627">
    <property type="component" value="Unassembled WGS sequence"/>
</dbReference>
<dbReference type="Gene3D" id="2.180.10.10">
    <property type="entry name" value="RHS repeat-associated core"/>
    <property type="match status" value="3"/>
</dbReference>
<dbReference type="NCBIfam" id="TIGR03696">
    <property type="entry name" value="Rhs_assc_core"/>
    <property type="match status" value="1"/>
</dbReference>
<dbReference type="PANTHER" id="PTHR32305:SF15">
    <property type="entry name" value="PROTEIN RHSA-RELATED"/>
    <property type="match status" value="1"/>
</dbReference>
<dbReference type="InterPro" id="IPR045351">
    <property type="entry name" value="DUF6531"/>
</dbReference>
<protein>
    <submittedName>
        <fullName evidence="2">DUF6531 domain-containing protein</fullName>
    </submittedName>
</protein>
<dbReference type="InterPro" id="IPR031325">
    <property type="entry name" value="RHS_repeat"/>
</dbReference>
<dbReference type="EMBL" id="JBHLZP010000052">
    <property type="protein sequence ID" value="MFB9832534.1"/>
    <property type="molecule type" value="Genomic_DNA"/>
</dbReference>
<dbReference type="InterPro" id="IPR050708">
    <property type="entry name" value="T6SS_VgrG/RHS"/>
</dbReference>
<evidence type="ECO:0000259" key="1">
    <source>
        <dbReference type="Pfam" id="PF20148"/>
    </source>
</evidence>
<dbReference type="PANTHER" id="PTHR32305">
    <property type="match status" value="1"/>
</dbReference>
<evidence type="ECO:0000313" key="3">
    <source>
        <dbReference type="Proteomes" id="UP001589627"/>
    </source>
</evidence>
<dbReference type="RefSeq" id="WP_378198398.1">
    <property type="nucleotide sequence ID" value="NZ_JBHLZP010000052.1"/>
</dbReference>
<name>A0ABV5YEG1_9ACTN</name>
<dbReference type="Pfam" id="PF05593">
    <property type="entry name" value="RHS_repeat"/>
    <property type="match status" value="8"/>
</dbReference>
<dbReference type="Pfam" id="PF20148">
    <property type="entry name" value="DUF6531"/>
    <property type="match status" value="1"/>
</dbReference>
<comment type="caution">
    <text evidence="2">The sequence shown here is derived from an EMBL/GenBank/DDBJ whole genome shotgun (WGS) entry which is preliminary data.</text>
</comment>
<accession>A0ABV5YEG1</accession>
<proteinExistence type="predicted"/>
<gene>
    <name evidence="2" type="ORF">ACFFNX_10080</name>
</gene>
<feature type="domain" description="DUF6531" evidence="1">
    <location>
        <begin position="69"/>
        <end position="140"/>
    </location>
</feature>
<evidence type="ECO:0000313" key="2">
    <source>
        <dbReference type="EMBL" id="MFB9832534.1"/>
    </source>
</evidence>
<dbReference type="SUPFAM" id="SSF50969">
    <property type="entry name" value="YVTN repeat-like/Quinoprotein amine dehydrogenase"/>
    <property type="match status" value="1"/>
</dbReference>
<organism evidence="2 3">
    <name type="scientific">Actinoallomurus acaciae</name>
    <dbReference type="NCBI Taxonomy" id="502577"/>
    <lineage>
        <taxon>Bacteria</taxon>
        <taxon>Bacillati</taxon>
        <taxon>Actinomycetota</taxon>
        <taxon>Actinomycetes</taxon>
        <taxon>Streptosporangiales</taxon>
        <taxon>Thermomonosporaceae</taxon>
        <taxon>Actinoallomurus</taxon>
    </lineage>
</organism>
<sequence length="1235" mass="136328">MGVGRVEEEALAKGLGLFRVGGLFRGPATHLVTADAERSGTQALQRTLRTSADEAGHGRALTGRTLTRDPIDVATGEVVLRQVDVELDGVLPMVIERTHLSSYTHGRLFGASWASTLDQHLEIDDEGVYLAGEDGMVLAFRVPSPGESVPPENGTLRFLSRTAEGRYTVTDRRTGRTWHFAASDPGVRRLPLSAVTDRNGNRIDLGYDEAGTLHELRHSGGYRIGVEVADGRVRSLRLRTEGPDGDIPLVRYGYDEIGRLTGVTDSSGESLHLSYDEQGRLTGWLDRNGNAYRYEYDEQGRGVRGIGSGGFLDATLSYDVARRITRVTDSLGHTTVYHLNDAGQVITEVDPLGRETRREWDRHDRPLAHTDPLGNTTRYHWDSAGNLAAVARPDGHRVTAAYNDLGLPVEVVEAGGAVRRYDYDGRGNLVALTDPLGAVTRYTFDRHGAVASVVDALGTTMRLRSNAAGLPVEVTEAGGATRRYERDAFGRVVTLTDPMGGRTLLRWTVEGRLTERMLPGGGVERWTYDAEGNEVEYADAAGKVTRTEYTNFDAPVARTTPEGGRLDFTLDTELRLVAVTNPTGMTWRYEYNAAGELVRETDFNDRALACAHDACGRLIERVNGAGQVTRYTRDVLGNVVRQRSGDQVTTFTRDLAGRVLRAVNADADLRFDRDAAGRITAETCNGRTLSSVYDVLGRRIGRRTPSGAVSGWSYDHASRPTALHAGGQVLRFGYDQAGREIRRHIGTGAVLDQQWDADDRLLAQTLWGAPVASSRTVTGRGPSVGAPGEARLLQHRAYAYRPDGNVTGIADRLSGERRFALDRAGRVTAVAHAQGWTERYAYDRAGNITRADRPETGTTIPPSLGDRAYDGTLIRRAGAVGYEHDGQGRLVRRSVRTLSGKRLTWHYEWNADDRLVAVTTPAGHRWRYRYDPLGRRIAKQRLADGGHALAEQVDFTWDGEVLAEQAHTTWRHDGPVRRVLTWNHRPGSHRPLTQVERAPLRDAPQEWVDREFRAIVTDLTGSATEMVDLAGSVTWRPVTDLWGAPLDGAGREDACPLRFPGQYHDPETGLNYNYFRYYDPDTARYQAPDPLGLAPQPNPHAYTHNPIIRIDPLGLSPYKVGDVDSMVDNMNEDTWFHYTDEDGLKSIMGNGDEAKFVANSRGKVFFTQDMLSPSEVETNIFIGNPLYAGKGEHMIAFQRPEGAVFVPGEQPNEVIHWGSIRIPRSQILYSGKNPF</sequence>
<reference evidence="2 3" key="1">
    <citation type="submission" date="2024-09" db="EMBL/GenBank/DDBJ databases">
        <authorList>
            <person name="Sun Q."/>
            <person name="Mori K."/>
        </authorList>
    </citation>
    <scope>NUCLEOTIDE SEQUENCE [LARGE SCALE GENOMIC DNA]</scope>
    <source>
        <strain evidence="2 3">TBRC 0563</strain>
    </source>
</reference>
<keyword evidence="3" id="KW-1185">Reference proteome</keyword>
<dbReference type="InterPro" id="IPR011044">
    <property type="entry name" value="Quino_amine_DH_bsu"/>
</dbReference>